<sequence>MSADSDNVWDEEKIDEKFRFSERVIEEAEKDASSAKTQENLRTCVDKLQQLSKQIDQLALFSTNDQIEELPTNSLQYLLVPAYLAFAIENINSGIEKRATYLKAAQLHYRAYLERLLIYDIIAFKLPWVKTDENDLDSESTSSAPPRREDPSMRRTGKVERLKQEKALELNLAKLKAARKREEDESTLREILIVQMRLWAIKTMKQLDLIDDELKILEHMEKIRSGEIQAEPTTAQKPASKSLNTFIIAKSEAQKKVFGLGYPSIPTVTVDEWFDQMQKTGHFSGLNKPITIKGQEDEEKPDSDEDDSEEARQKKMRWDEFKDDNMRGTGNTYNKG</sequence>
<dbReference type="InterPro" id="IPR007304">
    <property type="entry name" value="TAP46-like"/>
</dbReference>
<feature type="compositionally biased region" description="Acidic residues" evidence="1">
    <location>
        <begin position="296"/>
        <end position="309"/>
    </location>
</feature>
<name>A0A914DCH5_9BILA</name>
<organism evidence="2 3">
    <name type="scientific">Acrobeloides nanus</name>
    <dbReference type="NCBI Taxonomy" id="290746"/>
    <lineage>
        <taxon>Eukaryota</taxon>
        <taxon>Metazoa</taxon>
        <taxon>Ecdysozoa</taxon>
        <taxon>Nematoda</taxon>
        <taxon>Chromadorea</taxon>
        <taxon>Rhabditida</taxon>
        <taxon>Tylenchina</taxon>
        <taxon>Cephalobomorpha</taxon>
        <taxon>Cephaloboidea</taxon>
        <taxon>Cephalobidae</taxon>
        <taxon>Acrobeloides</taxon>
    </lineage>
</organism>
<dbReference type="InterPro" id="IPR038511">
    <property type="entry name" value="TAP42/TAP46-like_sf"/>
</dbReference>
<evidence type="ECO:0000313" key="2">
    <source>
        <dbReference type="Proteomes" id="UP000887540"/>
    </source>
</evidence>
<evidence type="ECO:0000313" key="3">
    <source>
        <dbReference type="WBParaSite" id="ACRNAN_scaffold2183.g8324.t1"/>
    </source>
</evidence>
<evidence type="ECO:0000256" key="1">
    <source>
        <dbReference type="SAM" id="MobiDB-lite"/>
    </source>
</evidence>
<accession>A0A914DCH5</accession>
<dbReference type="GO" id="GO:0009966">
    <property type="term" value="P:regulation of signal transduction"/>
    <property type="evidence" value="ECO:0007669"/>
    <property type="project" value="InterPro"/>
</dbReference>
<feature type="compositionally biased region" description="Basic and acidic residues" evidence="1">
    <location>
        <begin position="146"/>
        <end position="158"/>
    </location>
</feature>
<reference evidence="3" key="1">
    <citation type="submission" date="2022-11" db="UniProtKB">
        <authorList>
            <consortium name="WormBaseParasite"/>
        </authorList>
    </citation>
    <scope>IDENTIFICATION</scope>
</reference>
<dbReference type="GO" id="GO:0051721">
    <property type="term" value="F:protein phosphatase 2A binding"/>
    <property type="evidence" value="ECO:0007669"/>
    <property type="project" value="TreeGrafter"/>
</dbReference>
<dbReference type="WBParaSite" id="ACRNAN_scaffold2183.g8324.t1">
    <property type="protein sequence ID" value="ACRNAN_scaffold2183.g8324.t1"/>
    <property type="gene ID" value="ACRNAN_scaffold2183.g8324"/>
</dbReference>
<dbReference type="GO" id="GO:0005829">
    <property type="term" value="C:cytosol"/>
    <property type="evidence" value="ECO:0007669"/>
    <property type="project" value="TreeGrafter"/>
</dbReference>
<dbReference type="GO" id="GO:0035303">
    <property type="term" value="P:regulation of dephosphorylation"/>
    <property type="evidence" value="ECO:0007669"/>
    <property type="project" value="TreeGrafter"/>
</dbReference>
<dbReference type="Pfam" id="PF04177">
    <property type="entry name" value="TAP42"/>
    <property type="match status" value="1"/>
</dbReference>
<keyword evidence="2" id="KW-1185">Reference proteome</keyword>
<dbReference type="Proteomes" id="UP000887540">
    <property type="component" value="Unplaced"/>
</dbReference>
<dbReference type="PANTHER" id="PTHR10933">
    <property type="entry name" value="IMMUNOGLOBULIN-BINDING PROTEIN 1"/>
    <property type="match status" value="1"/>
</dbReference>
<proteinExistence type="predicted"/>
<feature type="compositionally biased region" description="Basic and acidic residues" evidence="1">
    <location>
        <begin position="310"/>
        <end position="326"/>
    </location>
</feature>
<dbReference type="Gene3D" id="1.25.40.540">
    <property type="entry name" value="TAP42-like family"/>
    <property type="match status" value="1"/>
</dbReference>
<feature type="region of interest" description="Disordered" evidence="1">
    <location>
        <begin position="133"/>
        <end position="158"/>
    </location>
</feature>
<protein>
    <submittedName>
        <fullName evidence="3">TAP42-like protein</fullName>
    </submittedName>
</protein>
<dbReference type="PANTHER" id="PTHR10933:SF9">
    <property type="entry name" value="IMMUNOGLOBULIN-BINDING PROTEIN 1"/>
    <property type="match status" value="1"/>
</dbReference>
<feature type="region of interest" description="Disordered" evidence="1">
    <location>
        <begin position="284"/>
        <end position="336"/>
    </location>
</feature>
<dbReference type="AlphaFoldDB" id="A0A914DCH5"/>